<dbReference type="Proteomes" id="UP000324222">
    <property type="component" value="Unassembled WGS sequence"/>
</dbReference>
<comment type="caution">
    <text evidence="2">The sequence shown here is derived from an EMBL/GenBank/DDBJ whole genome shotgun (WGS) entry which is preliminary data.</text>
</comment>
<evidence type="ECO:0000313" key="2">
    <source>
        <dbReference type="EMBL" id="MPC37603.1"/>
    </source>
</evidence>
<organism evidence="2 3">
    <name type="scientific">Portunus trituberculatus</name>
    <name type="common">Swimming crab</name>
    <name type="synonym">Neptunus trituberculatus</name>
    <dbReference type="NCBI Taxonomy" id="210409"/>
    <lineage>
        <taxon>Eukaryota</taxon>
        <taxon>Metazoa</taxon>
        <taxon>Ecdysozoa</taxon>
        <taxon>Arthropoda</taxon>
        <taxon>Crustacea</taxon>
        <taxon>Multicrustacea</taxon>
        <taxon>Malacostraca</taxon>
        <taxon>Eumalacostraca</taxon>
        <taxon>Eucarida</taxon>
        <taxon>Decapoda</taxon>
        <taxon>Pleocyemata</taxon>
        <taxon>Brachyura</taxon>
        <taxon>Eubrachyura</taxon>
        <taxon>Portunoidea</taxon>
        <taxon>Portunidae</taxon>
        <taxon>Portuninae</taxon>
        <taxon>Portunus</taxon>
    </lineage>
</organism>
<sequence>MVHKGCNGRPRHGAARSAPAPRHRVTASSKPAARRAAEPEPAEARAAARRTGGPGRLKPY</sequence>
<dbReference type="EMBL" id="VSRR010003829">
    <property type="protein sequence ID" value="MPC37603.1"/>
    <property type="molecule type" value="Genomic_DNA"/>
</dbReference>
<gene>
    <name evidence="2" type="ORF">E2C01_031090</name>
</gene>
<feature type="region of interest" description="Disordered" evidence="1">
    <location>
        <begin position="1"/>
        <end position="60"/>
    </location>
</feature>
<keyword evidence="3" id="KW-1185">Reference proteome</keyword>
<reference evidence="2 3" key="1">
    <citation type="submission" date="2019-05" db="EMBL/GenBank/DDBJ databases">
        <title>Another draft genome of Portunus trituberculatus and its Hox gene families provides insights of decapod evolution.</title>
        <authorList>
            <person name="Jeong J.-H."/>
            <person name="Song I."/>
            <person name="Kim S."/>
            <person name="Choi T."/>
            <person name="Kim D."/>
            <person name="Ryu S."/>
            <person name="Kim W."/>
        </authorList>
    </citation>
    <scope>NUCLEOTIDE SEQUENCE [LARGE SCALE GENOMIC DNA]</scope>
    <source>
        <tissue evidence="2">Muscle</tissue>
    </source>
</reference>
<evidence type="ECO:0000313" key="3">
    <source>
        <dbReference type="Proteomes" id="UP000324222"/>
    </source>
</evidence>
<name>A0A5B7EXN1_PORTR</name>
<accession>A0A5B7EXN1</accession>
<evidence type="ECO:0000256" key="1">
    <source>
        <dbReference type="SAM" id="MobiDB-lite"/>
    </source>
</evidence>
<protein>
    <submittedName>
        <fullName evidence="2">Uncharacterized protein</fullName>
    </submittedName>
</protein>
<dbReference type="AlphaFoldDB" id="A0A5B7EXN1"/>
<proteinExistence type="predicted"/>